<feature type="signal peptide" evidence="1">
    <location>
        <begin position="1"/>
        <end position="16"/>
    </location>
</feature>
<sequence length="49" mass="5045">MLRDAAPHSLLLTVAGLFCDLDVLQPLTVKFVPSCVSQSGNGKSGLSGT</sequence>
<dbReference type="Proteomes" id="UP000294847">
    <property type="component" value="Chromosome 2"/>
</dbReference>
<gene>
    <name evidence="2" type="ORF">PoMZ_01372</name>
</gene>
<evidence type="ECO:0000313" key="3">
    <source>
        <dbReference type="Proteomes" id="UP000294847"/>
    </source>
</evidence>
<organism evidence="2 3">
    <name type="scientific">Pyricularia oryzae</name>
    <name type="common">Rice blast fungus</name>
    <name type="synonym">Magnaporthe oryzae</name>
    <dbReference type="NCBI Taxonomy" id="318829"/>
    <lineage>
        <taxon>Eukaryota</taxon>
        <taxon>Fungi</taxon>
        <taxon>Dikarya</taxon>
        <taxon>Ascomycota</taxon>
        <taxon>Pezizomycotina</taxon>
        <taxon>Sordariomycetes</taxon>
        <taxon>Sordariomycetidae</taxon>
        <taxon>Magnaporthales</taxon>
        <taxon>Pyriculariaceae</taxon>
        <taxon>Pyricularia</taxon>
    </lineage>
</organism>
<keyword evidence="1" id="KW-0732">Signal</keyword>
<reference evidence="2 3" key="1">
    <citation type="journal article" date="2019" name="Mol. Biol. Evol.">
        <title>Blast fungal genomes show frequent chromosomal changes, gene gains and losses, and effector gene turnover.</title>
        <authorList>
            <person name="Gomez Luciano L.B."/>
            <person name="Jason Tsai I."/>
            <person name="Chuma I."/>
            <person name="Tosa Y."/>
            <person name="Chen Y.H."/>
            <person name="Li J.Y."/>
            <person name="Li M.Y."/>
            <person name="Jade Lu M.Y."/>
            <person name="Nakayashiki H."/>
            <person name="Li W.H."/>
        </authorList>
    </citation>
    <scope>NUCLEOTIDE SEQUENCE [LARGE SCALE GENOMIC DNA]</scope>
    <source>
        <strain evidence="2">MZ5-1-6</strain>
    </source>
</reference>
<accession>A0A4V1C5I1</accession>
<dbReference type="VEuPathDB" id="FungiDB:M_BR32_EuGene_00012831"/>
<name>A0A4V1C5I1_PYROR</name>
<feature type="chain" id="PRO_5020781471" evidence="1">
    <location>
        <begin position="17"/>
        <end position="49"/>
    </location>
</feature>
<dbReference type="AlphaFoldDB" id="A0A4V1C5I1"/>
<protein>
    <submittedName>
        <fullName evidence="2">Uncharacterized protein</fullName>
    </submittedName>
</protein>
<evidence type="ECO:0000256" key="1">
    <source>
        <dbReference type="SAM" id="SignalP"/>
    </source>
</evidence>
<proteinExistence type="predicted"/>
<dbReference type="EMBL" id="CP034205">
    <property type="protein sequence ID" value="QBZ56465.1"/>
    <property type="molecule type" value="Genomic_DNA"/>
</dbReference>
<evidence type="ECO:0000313" key="2">
    <source>
        <dbReference type="EMBL" id="QBZ56465.1"/>
    </source>
</evidence>